<keyword evidence="4" id="KW-1185">Reference proteome</keyword>
<organism evidence="3 4">
    <name type="scientific">Lottia gigantea</name>
    <name type="common">Giant owl limpet</name>
    <dbReference type="NCBI Taxonomy" id="225164"/>
    <lineage>
        <taxon>Eukaryota</taxon>
        <taxon>Metazoa</taxon>
        <taxon>Spiralia</taxon>
        <taxon>Lophotrochozoa</taxon>
        <taxon>Mollusca</taxon>
        <taxon>Gastropoda</taxon>
        <taxon>Patellogastropoda</taxon>
        <taxon>Lottioidea</taxon>
        <taxon>Lottiidae</taxon>
        <taxon>Lottia</taxon>
    </lineage>
</organism>
<dbReference type="GO" id="GO:0016746">
    <property type="term" value="F:acyltransferase activity"/>
    <property type="evidence" value="ECO:0007669"/>
    <property type="project" value="InterPro"/>
</dbReference>
<evidence type="ECO:0000313" key="4">
    <source>
        <dbReference type="Proteomes" id="UP000030746"/>
    </source>
</evidence>
<reference evidence="3 4" key="1">
    <citation type="journal article" date="2013" name="Nature">
        <title>Insights into bilaterian evolution from three spiralian genomes.</title>
        <authorList>
            <person name="Simakov O."/>
            <person name="Marletaz F."/>
            <person name="Cho S.J."/>
            <person name="Edsinger-Gonzales E."/>
            <person name="Havlak P."/>
            <person name="Hellsten U."/>
            <person name="Kuo D.H."/>
            <person name="Larsson T."/>
            <person name="Lv J."/>
            <person name="Arendt D."/>
            <person name="Savage R."/>
            <person name="Osoegawa K."/>
            <person name="de Jong P."/>
            <person name="Grimwood J."/>
            <person name="Chapman J.A."/>
            <person name="Shapiro H."/>
            <person name="Aerts A."/>
            <person name="Otillar R.P."/>
            <person name="Terry A.Y."/>
            <person name="Boore J.L."/>
            <person name="Grigoriev I.V."/>
            <person name="Lindberg D.R."/>
            <person name="Seaver E.C."/>
            <person name="Weisblat D.A."/>
            <person name="Putnam N.H."/>
            <person name="Rokhsar D.S."/>
        </authorList>
    </citation>
    <scope>NUCLEOTIDE SEQUENCE [LARGE SCALE GENOMIC DNA]</scope>
</reference>
<dbReference type="CTD" id="20236304"/>
<accession>V3Z842</accession>
<dbReference type="OrthoDB" id="240216at2759"/>
<dbReference type="SUPFAM" id="SSF52777">
    <property type="entry name" value="CoA-dependent acyltransferases"/>
    <property type="match status" value="1"/>
</dbReference>
<proteinExistence type="inferred from homology"/>
<dbReference type="PANTHER" id="PTHR22589">
    <property type="entry name" value="CARNITINE O-ACYLTRANSFERASE"/>
    <property type="match status" value="1"/>
</dbReference>
<dbReference type="Pfam" id="PF00755">
    <property type="entry name" value="Carn_acyltransf"/>
    <property type="match status" value="1"/>
</dbReference>
<protein>
    <recommendedName>
        <fullName evidence="2">Choline/carnitine acyltransferase domain-containing protein</fullName>
    </recommendedName>
</protein>
<dbReference type="HOGENOM" id="CLU_1789053_0_0_1"/>
<dbReference type="Proteomes" id="UP000030746">
    <property type="component" value="Unassembled WGS sequence"/>
</dbReference>
<dbReference type="PANTHER" id="PTHR22589:SF103">
    <property type="entry name" value="CARNITINE O-ACETYL-TRANSFERASE, ISOFORM A-RELATED"/>
    <property type="match status" value="1"/>
</dbReference>
<dbReference type="InterPro" id="IPR000542">
    <property type="entry name" value="Carn_acyl_trans"/>
</dbReference>
<dbReference type="InterPro" id="IPR039551">
    <property type="entry name" value="Cho/carn_acyl_trans"/>
</dbReference>
<dbReference type="AlphaFoldDB" id="V3Z842"/>
<name>V3Z842_LOTGI</name>
<dbReference type="RefSeq" id="XP_009061973.1">
    <property type="nucleotide sequence ID" value="XM_009063725.1"/>
</dbReference>
<evidence type="ECO:0000259" key="2">
    <source>
        <dbReference type="Pfam" id="PF00755"/>
    </source>
</evidence>
<evidence type="ECO:0000313" key="3">
    <source>
        <dbReference type="EMBL" id="ESO87018.1"/>
    </source>
</evidence>
<dbReference type="GeneID" id="20236304"/>
<dbReference type="KEGG" id="lgi:LOTGIDRAFT_154499"/>
<gene>
    <name evidence="3" type="ORF">LOTGIDRAFT_154499</name>
</gene>
<comment type="similarity">
    <text evidence="1">Belongs to the carnitine/choline acetyltransferase family.</text>
</comment>
<dbReference type="STRING" id="225164.V3Z842"/>
<dbReference type="InterPro" id="IPR023213">
    <property type="entry name" value="CAT-like_dom_sf"/>
</dbReference>
<feature type="domain" description="Choline/carnitine acyltransferase" evidence="2">
    <location>
        <begin position="21"/>
        <end position="109"/>
    </location>
</feature>
<sequence length="145" mass="16526">MRHHKREILEGLDRIVAFLEKDEDRYALMKDAILSQSNYMKDAIQGYGIDLHILGLRESAKELDIPVPSLFTDDGYKTFNYFKLSTSQVATRNMIGVCYGAVVPDIFKIQINSPKWCICPLNIEKASFIYLILPIIKTVALSNLI</sequence>
<dbReference type="EMBL" id="KB202953">
    <property type="protein sequence ID" value="ESO87018.1"/>
    <property type="molecule type" value="Genomic_DNA"/>
</dbReference>
<dbReference type="Gene3D" id="3.30.559.10">
    <property type="entry name" value="Chloramphenicol acetyltransferase-like domain"/>
    <property type="match status" value="1"/>
</dbReference>
<evidence type="ECO:0000256" key="1">
    <source>
        <dbReference type="ARBA" id="ARBA00005232"/>
    </source>
</evidence>